<organism evidence="8 9">
    <name type="scientific">Actinopolymorpha pittospori</name>
    <dbReference type="NCBI Taxonomy" id="648752"/>
    <lineage>
        <taxon>Bacteria</taxon>
        <taxon>Bacillati</taxon>
        <taxon>Actinomycetota</taxon>
        <taxon>Actinomycetes</taxon>
        <taxon>Propionibacteriales</taxon>
        <taxon>Actinopolymorphaceae</taxon>
        <taxon>Actinopolymorpha</taxon>
    </lineage>
</organism>
<dbReference type="InterPro" id="IPR004294">
    <property type="entry name" value="Carotenoid_Oase"/>
</dbReference>
<feature type="binding site" evidence="5">
    <location>
        <position position="220"/>
    </location>
    <ligand>
        <name>Fe cation</name>
        <dbReference type="ChEBI" id="CHEBI:24875"/>
        <note>catalytic</note>
    </ligand>
</feature>
<evidence type="ECO:0000313" key="8">
    <source>
        <dbReference type="EMBL" id="MBE1611371.1"/>
    </source>
</evidence>
<dbReference type="RefSeq" id="WP_192754594.1">
    <property type="nucleotide sequence ID" value="NZ_BAABJL010000042.1"/>
</dbReference>
<proteinExistence type="inferred from homology"/>
<reference evidence="8" key="1">
    <citation type="submission" date="2020-10" db="EMBL/GenBank/DDBJ databases">
        <title>Sequencing the genomes of 1000 actinobacteria strains.</title>
        <authorList>
            <person name="Klenk H.-P."/>
        </authorList>
    </citation>
    <scope>NUCLEOTIDE SEQUENCE</scope>
    <source>
        <strain evidence="8">DSM 45354</strain>
    </source>
</reference>
<dbReference type="GO" id="GO:0010436">
    <property type="term" value="F:carotenoid dioxygenase activity"/>
    <property type="evidence" value="ECO:0007669"/>
    <property type="project" value="TreeGrafter"/>
</dbReference>
<feature type="binding site" evidence="5">
    <location>
        <position position="282"/>
    </location>
    <ligand>
        <name>Fe cation</name>
        <dbReference type="ChEBI" id="CHEBI:24875"/>
        <note>catalytic</note>
    </ligand>
</feature>
<dbReference type="PANTHER" id="PTHR10543:SF89">
    <property type="entry name" value="CAROTENOID 9,10(9',10')-CLEAVAGE DIOXYGENASE 1"/>
    <property type="match status" value="1"/>
</dbReference>
<dbReference type="PANTHER" id="PTHR10543">
    <property type="entry name" value="BETA-CAROTENE DIOXYGENASE"/>
    <property type="match status" value="1"/>
</dbReference>
<evidence type="ECO:0000313" key="9">
    <source>
        <dbReference type="Proteomes" id="UP000638648"/>
    </source>
</evidence>
<evidence type="ECO:0000256" key="1">
    <source>
        <dbReference type="ARBA" id="ARBA00006787"/>
    </source>
</evidence>
<dbReference type="Proteomes" id="UP000638648">
    <property type="component" value="Unassembled WGS sequence"/>
</dbReference>
<keyword evidence="9" id="KW-1185">Reference proteome</keyword>
<dbReference type="EC" id="1.13.11.-" evidence="6"/>
<name>A0A927RNR1_9ACTN</name>
<keyword evidence="2 5" id="KW-0479">Metal-binding</keyword>
<comment type="caution">
    <text evidence="8">The sequence shown here is derived from an EMBL/GenBank/DDBJ whole genome shotgun (WGS) entry which is preliminary data.</text>
</comment>
<evidence type="ECO:0000256" key="5">
    <source>
        <dbReference type="PIRSR" id="PIRSR604294-1"/>
    </source>
</evidence>
<feature type="region of interest" description="Disordered" evidence="7">
    <location>
        <begin position="1"/>
        <end position="32"/>
    </location>
</feature>
<gene>
    <name evidence="8" type="ORF">HEB94_008219</name>
</gene>
<evidence type="ECO:0000256" key="7">
    <source>
        <dbReference type="SAM" id="MobiDB-lite"/>
    </source>
</evidence>
<keyword evidence="3 6" id="KW-0560">Oxidoreductase</keyword>
<dbReference type="Pfam" id="PF03055">
    <property type="entry name" value="RPE65"/>
    <property type="match status" value="1"/>
</dbReference>
<keyword evidence="6 8" id="KW-0223">Dioxygenase</keyword>
<dbReference type="GO" id="GO:0016121">
    <property type="term" value="P:carotene catabolic process"/>
    <property type="evidence" value="ECO:0007669"/>
    <property type="project" value="TreeGrafter"/>
</dbReference>
<evidence type="ECO:0000256" key="6">
    <source>
        <dbReference type="RuleBase" id="RU364048"/>
    </source>
</evidence>
<dbReference type="AlphaFoldDB" id="A0A927RNR1"/>
<evidence type="ECO:0000256" key="2">
    <source>
        <dbReference type="ARBA" id="ARBA00022723"/>
    </source>
</evidence>
<evidence type="ECO:0000256" key="4">
    <source>
        <dbReference type="ARBA" id="ARBA00023004"/>
    </source>
</evidence>
<feature type="binding site" evidence="5">
    <location>
        <position position="172"/>
    </location>
    <ligand>
        <name>Fe cation</name>
        <dbReference type="ChEBI" id="CHEBI:24875"/>
        <note>catalytic</note>
    </ligand>
</feature>
<feature type="binding site" evidence="5">
    <location>
        <position position="478"/>
    </location>
    <ligand>
        <name>Fe cation</name>
        <dbReference type="ChEBI" id="CHEBI:24875"/>
        <note>catalytic</note>
    </ligand>
</feature>
<feature type="region of interest" description="Disordered" evidence="7">
    <location>
        <begin position="478"/>
        <end position="500"/>
    </location>
</feature>
<protein>
    <recommendedName>
        <fullName evidence="6">Dioxygenase</fullName>
        <ecNumber evidence="6">1.13.11.-</ecNumber>
    </recommendedName>
</protein>
<accession>A0A927RNR1</accession>
<comment type="cofactor">
    <cofactor evidence="5 6">
        <name>Fe(2+)</name>
        <dbReference type="ChEBI" id="CHEBI:29033"/>
    </cofactor>
    <text evidence="5 6">Binds 1 Fe(2+) ion per subunit.</text>
</comment>
<sequence length="500" mass="53748">MSTTAWPNAEPPGNARTPEPPETADAPSLRLPGFLAPVPDEIDAVDLPVTGTLPPELSGRYLRNGPNPAPGEPAPHWFVGSGMLHGVRIHAGRAEWYRNRWVRTRAREGTPPVRPDGSRDLAVNSANTHVIEHAGRLLALCEGGLPYQLNKDLDTVGPYDFDGALTTAMTAHPKQDPVTGELFFFGYGVRPPYVTYHRLSATGSLDLSVPVEVPGPTMMHDFAITAHHVVWLDLPLAFDHTLVGRGMPYRWNDDYGARLGVMDRDGRSAVRWFEIDPCYVFHVGNAREDAEGRIVLDAVRYDRRAWDAAWSGIGGSTEPVAAAAAGSSTGLVTAAAGTGVSSLHRWVLDPATGRAHERRLDDQGVEFPTIDDARTGLDNRYLYAVSSGASETSRADVVKYDVASMTSERHELAADLVPGEAVFVPAAKRGNEDDGWLLTIVTDRAGRGSELLVLDATDVTGPAVASIRLPRKVPAGFHGSWIPDSDPPPLAGDAPTPDAA</sequence>
<evidence type="ECO:0000256" key="3">
    <source>
        <dbReference type="ARBA" id="ARBA00023002"/>
    </source>
</evidence>
<comment type="similarity">
    <text evidence="1 6">Belongs to the carotenoid oxygenase family.</text>
</comment>
<dbReference type="GO" id="GO:0046872">
    <property type="term" value="F:metal ion binding"/>
    <property type="evidence" value="ECO:0007669"/>
    <property type="project" value="UniProtKB-KW"/>
</dbReference>
<dbReference type="EMBL" id="JADBEM010000001">
    <property type="protein sequence ID" value="MBE1611371.1"/>
    <property type="molecule type" value="Genomic_DNA"/>
</dbReference>
<keyword evidence="4 5" id="KW-0408">Iron</keyword>